<dbReference type="InterPro" id="IPR000387">
    <property type="entry name" value="Tyr_Pase_dom"/>
</dbReference>
<dbReference type="InterPro" id="IPR016130">
    <property type="entry name" value="Tyr_Pase_AS"/>
</dbReference>
<gene>
    <name evidence="2" type="ORF">SZ25_00018</name>
</gene>
<dbReference type="Proteomes" id="UP000033358">
    <property type="component" value="Unassembled WGS sequence"/>
</dbReference>
<evidence type="ECO:0000313" key="2">
    <source>
        <dbReference type="EMBL" id="KKB96882.1"/>
    </source>
</evidence>
<evidence type="ECO:0000313" key="3">
    <source>
        <dbReference type="Proteomes" id="UP000033358"/>
    </source>
</evidence>
<reference evidence="2 3" key="1">
    <citation type="submission" date="2015-02" db="EMBL/GenBank/DDBJ databases">
        <title>Single cell genomics of a rare environmental alphaproteobacterium provides unique insights into Rickettsiaceae evolution.</title>
        <authorList>
            <person name="Martijn J."/>
            <person name="Schulz F."/>
            <person name="Zaremba-Niedzwiedzka K."/>
            <person name="Viklund J."/>
            <person name="Stepanauskas R."/>
            <person name="Andersson S.G.E."/>
            <person name="Horn M."/>
            <person name="Guy L."/>
            <person name="Ettema T.J.G."/>
        </authorList>
    </citation>
    <scope>NUCLEOTIDE SEQUENCE [LARGE SCALE GENOMIC DNA]</scope>
    <source>
        <strain evidence="2 3">SCGC AAA041-L04</strain>
    </source>
</reference>
<evidence type="ECO:0000259" key="1">
    <source>
        <dbReference type="PROSITE" id="PS50056"/>
    </source>
</evidence>
<protein>
    <recommendedName>
        <fullName evidence="1">Tyrosine specific protein phosphatases domain-containing protein</fullName>
    </recommendedName>
</protein>
<keyword evidence="3" id="KW-1185">Reference proteome</keyword>
<dbReference type="AlphaFoldDB" id="A0A0F5MS56"/>
<organism evidence="2 3">
    <name type="scientific">Candidatus Arcanibacter lacustris</name>
    <dbReference type="NCBI Taxonomy" id="1607817"/>
    <lineage>
        <taxon>Bacteria</taxon>
        <taxon>Pseudomonadati</taxon>
        <taxon>Pseudomonadota</taxon>
        <taxon>Alphaproteobacteria</taxon>
        <taxon>Rickettsiales</taxon>
        <taxon>Candidatus Arcanibacter</taxon>
    </lineage>
</organism>
<name>A0A0F5MS56_9RICK</name>
<dbReference type="SUPFAM" id="SSF52799">
    <property type="entry name" value="(Phosphotyrosine protein) phosphatases II"/>
    <property type="match status" value="1"/>
</dbReference>
<comment type="caution">
    <text evidence="2">The sequence shown here is derived from an EMBL/GenBank/DDBJ whole genome shotgun (WGS) entry which is preliminary data.</text>
</comment>
<dbReference type="Pfam" id="PF22785">
    <property type="entry name" value="Tc-R-P"/>
    <property type="match status" value="1"/>
</dbReference>
<sequence>MKIRPPRPPMNFKLIELQECLAKIAGSAQPGGYALPDNMEEIINSLKDGKSPQEAGVPERLLSNLDHIYNSGVKIIYNLTTIPNPLTKYLWEKHFQGIYITELEGVAIAIDNLSVPTLETMNSIVGHIKFSLESGVYVLVHCEGGLGRTGTVLAAAHMAINNIQDADISMAYIKEHYSKYAIDDNSQIEFLRYFGQYYSSILTSLLEYNNDSSPKDEANPEQCLTGRKIKKCSKVSNKIFPIDNDVEEEIRAVSPLDLQPDYGCSCIVMCLTEVVPDNQRLVQEVIVPYLEKYNHDNKSSLKSEIDMVYVEKLDFSDILIN</sequence>
<dbReference type="EMBL" id="JYHA01000006">
    <property type="protein sequence ID" value="KKB96882.1"/>
    <property type="molecule type" value="Genomic_DNA"/>
</dbReference>
<proteinExistence type="predicted"/>
<dbReference type="PROSITE" id="PS00383">
    <property type="entry name" value="TYR_PHOSPHATASE_1"/>
    <property type="match status" value="1"/>
</dbReference>
<feature type="domain" description="Tyrosine specific protein phosphatases" evidence="1">
    <location>
        <begin position="115"/>
        <end position="188"/>
    </location>
</feature>
<dbReference type="InterPro" id="IPR029021">
    <property type="entry name" value="Prot-tyrosine_phosphatase-like"/>
</dbReference>
<accession>A0A0F5MS56</accession>
<dbReference type="PROSITE" id="PS50056">
    <property type="entry name" value="TYR_PHOSPHATASE_2"/>
    <property type="match status" value="1"/>
</dbReference>
<dbReference type="Gene3D" id="3.90.190.10">
    <property type="entry name" value="Protein tyrosine phosphatase superfamily"/>
    <property type="match status" value="1"/>
</dbReference>